<dbReference type="KEGG" id="moc:BB934_06270"/>
<reference evidence="2" key="1">
    <citation type="submission" date="2016-07" db="EMBL/GenBank/DDBJ databases">
        <title>Microvirga ossetica sp. nov. a new species of rhizobia isolated from root nodules of the legume species Vicia alpestris Steven originated from North Ossetia region in the Caucasus.</title>
        <authorList>
            <person name="Safronova V.I."/>
            <person name="Kuznetsova I.G."/>
            <person name="Sazanova A.L."/>
            <person name="Belimov A."/>
            <person name="Andronov E."/>
            <person name="Osledkin Y.S."/>
            <person name="Onishchuk O.P."/>
            <person name="Kurchak O.N."/>
            <person name="Shaposhnikov A.I."/>
            <person name="Willems A."/>
            <person name="Tikhonovich I.A."/>
        </authorList>
    </citation>
    <scope>NUCLEOTIDE SEQUENCE [LARGE SCALE GENOMIC DNA]</scope>
    <source>
        <strain evidence="2">V5/3M</strain>
    </source>
</reference>
<keyword evidence="1" id="KW-0732">Signal</keyword>
<gene>
    <name evidence="2" type="ORF">BB934_06270</name>
</gene>
<dbReference type="EMBL" id="CP016616">
    <property type="protein sequence ID" value="ANY77888.1"/>
    <property type="molecule type" value="Genomic_DNA"/>
</dbReference>
<proteinExistence type="predicted"/>
<feature type="chain" id="PRO_5008535995" description="KTSC domain-containing protein" evidence="1">
    <location>
        <begin position="20"/>
        <end position="96"/>
    </location>
</feature>
<organism evidence="2">
    <name type="scientific">Microvirga ossetica</name>
    <dbReference type="NCBI Taxonomy" id="1882682"/>
    <lineage>
        <taxon>Bacteria</taxon>
        <taxon>Pseudomonadati</taxon>
        <taxon>Pseudomonadota</taxon>
        <taxon>Alphaproteobacteria</taxon>
        <taxon>Hyphomicrobiales</taxon>
        <taxon>Methylobacteriaceae</taxon>
        <taxon>Microvirga</taxon>
    </lineage>
</organism>
<dbReference type="AlphaFoldDB" id="A0A1B2ED43"/>
<name>A0A1B2ED43_9HYPH</name>
<sequence length="96" mass="10642">MWKSTIVLSLFMVVTGAQAQARPSTVDMSCSANRQLVFASGAIVLGTGGSTYDRFVRDRTFCQMTEYAQTAYVPSLETPVCFVGYRCKQGPRDWLD</sequence>
<dbReference type="RefSeq" id="WP_099508878.1">
    <property type="nucleotide sequence ID" value="NZ_CP016616.1"/>
</dbReference>
<protein>
    <recommendedName>
        <fullName evidence="3">KTSC domain-containing protein</fullName>
    </recommendedName>
</protein>
<evidence type="ECO:0008006" key="3">
    <source>
        <dbReference type="Google" id="ProtNLM"/>
    </source>
</evidence>
<feature type="signal peptide" evidence="1">
    <location>
        <begin position="1"/>
        <end position="19"/>
    </location>
</feature>
<dbReference type="OrthoDB" id="7870801at2"/>
<evidence type="ECO:0000256" key="1">
    <source>
        <dbReference type="SAM" id="SignalP"/>
    </source>
</evidence>
<accession>A0A1B2ED43</accession>
<evidence type="ECO:0000313" key="2">
    <source>
        <dbReference type="EMBL" id="ANY77888.1"/>
    </source>
</evidence>